<feature type="repeat" description="PPR" evidence="2">
    <location>
        <begin position="76"/>
        <end position="110"/>
    </location>
</feature>
<dbReference type="GO" id="GO:0003723">
    <property type="term" value="F:RNA binding"/>
    <property type="evidence" value="ECO:0007669"/>
    <property type="project" value="InterPro"/>
</dbReference>
<dbReference type="PROSITE" id="PS51375">
    <property type="entry name" value="PPR"/>
    <property type="match status" value="1"/>
</dbReference>
<proteinExistence type="predicted"/>
<dbReference type="InterPro" id="IPR011990">
    <property type="entry name" value="TPR-like_helical_dom_sf"/>
</dbReference>
<dbReference type="Gene3D" id="1.25.40.10">
    <property type="entry name" value="Tetratricopeptide repeat domain"/>
    <property type="match status" value="1"/>
</dbReference>
<evidence type="ECO:0000256" key="3">
    <source>
        <dbReference type="SAM" id="Phobius"/>
    </source>
</evidence>
<feature type="transmembrane region" description="Helical" evidence="3">
    <location>
        <begin position="121"/>
        <end position="141"/>
    </location>
</feature>
<evidence type="ECO:0000256" key="2">
    <source>
        <dbReference type="PROSITE-ProRule" id="PRU00708"/>
    </source>
</evidence>
<evidence type="ECO:0000313" key="4">
    <source>
        <dbReference type="EMBL" id="KAF9662197.1"/>
    </source>
</evidence>
<evidence type="ECO:0000313" key="5">
    <source>
        <dbReference type="Proteomes" id="UP000657918"/>
    </source>
</evidence>
<keyword evidence="3" id="KW-0472">Membrane</keyword>
<dbReference type="EMBL" id="JADGMS010000018">
    <property type="protein sequence ID" value="KAF9662197.1"/>
    <property type="molecule type" value="Genomic_DNA"/>
</dbReference>
<keyword evidence="3" id="KW-0812">Transmembrane</keyword>
<reference evidence="4 5" key="1">
    <citation type="submission" date="2020-10" db="EMBL/GenBank/DDBJ databases">
        <title>Plant Genome Project.</title>
        <authorList>
            <person name="Zhang R.-G."/>
        </authorList>
    </citation>
    <scope>NUCLEOTIDE SEQUENCE [LARGE SCALE GENOMIC DNA]</scope>
    <source>
        <strain evidence="4">FAFU-HL-1</strain>
        <tissue evidence="4">Leaf</tissue>
    </source>
</reference>
<keyword evidence="1" id="KW-0677">Repeat</keyword>
<dbReference type="OrthoDB" id="1622023at2759"/>
<name>A0A835MD98_9ROSI</name>
<dbReference type="PANTHER" id="PTHR47926:SF347">
    <property type="entry name" value="PENTATRICOPEPTIDE REPEAT-CONTAINING PROTEIN"/>
    <property type="match status" value="1"/>
</dbReference>
<dbReference type="InterPro" id="IPR002885">
    <property type="entry name" value="PPR_rpt"/>
</dbReference>
<organism evidence="4 5">
    <name type="scientific">Salix dunnii</name>
    <dbReference type="NCBI Taxonomy" id="1413687"/>
    <lineage>
        <taxon>Eukaryota</taxon>
        <taxon>Viridiplantae</taxon>
        <taxon>Streptophyta</taxon>
        <taxon>Embryophyta</taxon>
        <taxon>Tracheophyta</taxon>
        <taxon>Spermatophyta</taxon>
        <taxon>Magnoliopsida</taxon>
        <taxon>eudicotyledons</taxon>
        <taxon>Gunneridae</taxon>
        <taxon>Pentapetalae</taxon>
        <taxon>rosids</taxon>
        <taxon>fabids</taxon>
        <taxon>Malpighiales</taxon>
        <taxon>Salicaceae</taxon>
        <taxon>Saliceae</taxon>
        <taxon>Salix</taxon>
    </lineage>
</organism>
<dbReference type="Proteomes" id="UP000657918">
    <property type="component" value="Unassembled WGS sequence"/>
</dbReference>
<keyword evidence="5" id="KW-1185">Reference proteome</keyword>
<dbReference type="NCBIfam" id="TIGR00756">
    <property type="entry name" value="PPR"/>
    <property type="match status" value="1"/>
</dbReference>
<accession>A0A835MD98</accession>
<evidence type="ECO:0008006" key="6">
    <source>
        <dbReference type="Google" id="ProtNLM"/>
    </source>
</evidence>
<evidence type="ECO:0000256" key="1">
    <source>
        <dbReference type="ARBA" id="ARBA00022737"/>
    </source>
</evidence>
<sequence>MNRGLFSVLDEAEVCILSAVLLNKVCFLIKECKCTERRTGFDMEESLVGNSFTDMFSNYGRITEAARLFEVMLVRNLVSWNAVIAGYTIAGFYEKALVLFRKNKRWGEVLDEFTASRKETKLMLSRLLVGYCILLTLPLLVQTSQSILNVYLKCGMIKEAEKFPLEM</sequence>
<dbReference type="PANTHER" id="PTHR47926">
    <property type="entry name" value="PENTATRICOPEPTIDE REPEAT-CONTAINING PROTEIN"/>
    <property type="match status" value="1"/>
</dbReference>
<dbReference type="Pfam" id="PF01535">
    <property type="entry name" value="PPR"/>
    <property type="match status" value="2"/>
</dbReference>
<keyword evidence="3" id="KW-1133">Transmembrane helix</keyword>
<dbReference type="InterPro" id="IPR046960">
    <property type="entry name" value="PPR_At4g14850-like_plant"/>
</dbReference>
<dbReference type="AlphaFoldDB" id="A0A835MD98"/>
<protein>
    <recommendedName>
        <fullName evidence="6">Pentatricopeptide repeat-containing protein</fullName>
    </recommendedName>
</protein>
<gene>
    <name evidence="4" type="ORF">SADUNF_Sadunf18G0028200</name>
</gene>
<comment type="caution">
    <text evidence="4">The sequence shown here is derived from an EMBL/GenBank/DDBJ whole genome shotgun (WGS) entry which is preliminary data.</text>
</comment>
<feature type="transmembrane region" description="Helical" evidence="3">
    <location>
        <begin position="77"/>
        <end position="100"/>
    </location>
</feature>
<dbReference type="GO" id="GO:0009451">
    <property type="term" value="P:RNA modification"/>
    <property type="evidence" value="ECO:0007669"/>
    <property type="project" value="InterPro"/>
</dbReference>